<evidence type="ECO:0000256" key="5">
    <source>
        <dbReference type="ARBA" id="ARBA00023012"/>
    </source>
</evidence>
<keyword evidence="1 8" id="KW-0808">Transferase</keyword>
<keyword evidence="6" id="KW-1133">Transmembrane helix</keyword>
<dbReference type="PANTHER" id="PTHR43065:SF46">
    <property type="entry name" value="C4-DICARBOXYLATE TRANSPORT SENSOR PROTEIN DCTB"/>
    <property type="match status" value="1"/>
</dbReference>
<sequence length="388" mass="44363">MRKLFSTLKMQEISQHLKLIFIIIGAGIVVASTYFSNKLGNSLAQEEKRKIEIWAEATRQLILADEATNLDFIISIIEGNKTIPVILVDEKDNLLSSKNVKEPAKDVEGFYRKEINRLKQKNPAIEVKLGESSQYIYYDDSLLLKQLYYFPYVQLGIIFFFMLMAFVAFSSTKKAEQNRVWVGLSKETAHQLGTPISSLLAWVDLLKMKHEEDKMIGEMSKDVNRLRIIAERFSKIGSVPDLQLVSLNETILNAVQYISNRTSQKVKIQCHFPDKNHIFIKLNVPLFEWVIENLCKNSIDAMDGSGKIYLYITKTDKECFIDVKDTGKGIERRNYRAIFTPGFTTKSRGWGLGLSLAKRIIEEYHSGKIFVKSSEINVGTTIRIILKA</sequence>
<dbReference type="SUPFAM" id="SSF55874">
    <property type="entry name" value="ATPase domain of HSP90 chaperone/DNA topoisomerase II/histidine kinase"/>
    <property type="match status" value="1"/>
</dbReference>
<keyword evidence="6" id="KW-0472">Membrane</keyword>
<keyword evidence="3 8" id="KW-0418">Kinase</keyword>
<feature type="transmembrane region" description="Helical" evidence="6">
    <location>
        <begin position="149"/>
        <end position="169"/>
    </location>
</feature>
<evidence type="ECO:0000256" key="1">
    <source>
        <dbReference type="ARBA" id="ARBA00022679"/>
    </source>
</evidence>
<protein>
    <submittedName>
        <fullName evidence="8">Adaptive-response sensory-kinase SasA</fullName>
        <ecNumber evidence="8">2.7.-.-</ecNumber>
    </submittedName>
</protein>
<dbReference type="PRINTS" id="PR00344">
    <property type="entry name" value="BCTRLSENSOR"/>
</dbReference>
<dbReference type="GO" id="GO:0000160">
    <property type="term" value="P:phosphorelay signal transduction system"/>
    <property type="evidence" value="ECO:0007669"/>
    <property type="project" value="UniProtKB-KW"/>
</dbReference>
<organism evidence="8">
    <name type="scientific">bioreactor metagenome</name>
    <dbReference type="NCBI Taxonomy" id="1076179"/>
    <lineage>
        <taxon>unclassified sequences</taxon>
        <taxon>metagenomes</taxon>
        <taxon>ecological metagenomes</taxon>
    </lineage>
</organism>
<evidence type="ECO:0000256" key="3">
    <source>
        <dbReference type="ARBA" id="ARBA00022777"/>
    </source>
</evidence>
<name>A0A644WI42_9ZZZZ</name>
<dbReference type="PROSITE" id="PS50109">
    <property type="entry name" value="HIS_KIN"/>
    <property type="match status" value="1"/>
</dbReference>
<comment type="caution">
    <text evidence="8">The sequence shown here is derived from an EMBL/GenBank/DDBJ whole genome shotgun (WGS) entry which is preliminary data.</text>
</comment>
<keyword evidence="2" id="KW-0547">Nucleotide-binding</keyword>
<gene>
    <name evidence="8" type="primary">sasA_138</name>
    <name evidence="8" type="ORF">SDC9_48428</name>
</gene>
<dbReference type="GO" id="GO:0005524">
    <property type="term" value="F:ATP binding"/>
    <property type="evidence" value="ECO:0007669"/>
    <property type="project" value="UniProtKB-KW"/>
</dbReference>
<keyword evidence="4" id="KW-0067">ATP-binding</keyword>
<dbReference type="InterPro" id="IPR005467">
    <property type="entry name" value="His_kinase_dom"/>
</dbReference>
<dbReference type="Gene3D" id="3.30.565.10">
    <property type="entry name" value="Histidine kinase-like ATPase, C-terminal domain"/>
    <property type="match status" value="1"/>
</dbReference>
<dbReference type="SMART" id="SM00387">
    <property type="entry name" value="HATPase_c"/>
    <property type="match status" value="1"/>
</dbReference>
<dbReference type="InterPro" id="IPR003594">
    <property type="entry name" value="HATPase_dom"/>
</dbReference>
<dbReference type="EMBL" id="VSSQ01000850">
    <property type="protein sequence ID" value="MPM02183.1"/>
    <property type="molecule type" value="Genomic_DNA"/>
</dbReference>
<dbReference type="AlphaFoldDB" id="A0A644WI42"/>
<keyword evidence="6" id="KW-0812">Transmembrane</keyword>
<dbReference type="EC" id="2.7.-.-" evidence="8"/>
<accession>A0A644WI42</accession>
<dbReference type="Pfam" id="PF02518">
    <property type="entry name" value="HATPase_c"/>
    <property type="match status" value="1"/>
</dbReference>
<feature type="domain" description="Histidine kinase" evidence="7">
    <location>
        <begin position="187"/>
        <end position="388"/>
    </location>
</feature>
<keyword evidence="5" id="KW-0902">Two-component regulatory system</keyword>
<evidence type="ECO:0000259" key="7">
    <source>
        <dbReference type="PROSITE" id="PS50109"/>
    </source>
</evidence>
<evidence type="ECO:0000256" key="6">
    <source>
        <dbReference type="SAM" id="Phobius"/>
    </source>
</evidence>
<dbReference type="PANTHER" id="PTHR43065">
    <property type="entry name" value="SENSOR HISTIDINE KINASE"/>
    <property type="match status" value="1"/>
</dbReference>
<dbReference type="InterPro" id="IPR036890">
    <property type="entry name" value="HATPase_C_sf"/>
</dbReference>
<reference evidence="8" key="1">
    <citation type="submission" date="2019-08" db="EMBL/GenBank/DDBJ databases">
        <authorList>
            <person name="Kucharzyk K."/>
            <person name="Murdoch R.W."/>
            <person name="Higgins S."/>
            <person name="Loffler F."/>
        </authorList>
    </citation>
    <scope>NUCLEOTIDE SEQUENCE</scope>
</reference>
<evidence type="ECO:0000256" key="4">
    <source>
        <dbReference type="ARBA" id="ARBA00022840"/>
    </source>
</evidence>
<evidence type="ECO:0000256" key="2">
    <source>
        <dbReference type="ARBA" id="ARBA00022741"/>
    </source>
</evidence>
<dbReference type="GO" id="GO:0016301">
    <property type="term" value="F:kinase activity"/>
    <property type="evidence" value="ECO:0007669"/>
    <property type="project" value="UniProtKB-KW"/>
</dbReference>
<evidence type="ECO:0000313" key="8">
    <source>
        <dbReference type="EMBL" id="MPM02183.1"/>
    </source>
</evidence>
<proteinExistence type="predicted"/>
<dbReference type="InterPro" id="IPR004358">
    <property type="entry name" value="Sig_transdc_His_kin-like_C"/>
</dbReference>
<feature type="transmembrane region" description="Helical" evidence="6">
    <location>
        <begin position="16"/>
        <end position="35"/>
    </location>
</feature>